<feature type="region of interest" description="Disordered" evidence="1">
    <location>
        <begin position="1"/>
        <end position="36"/>
    </location>
</feature>
<dbReference type="SUPFAM" id="SSF74653">
    <property type="entry name" value="TolA/TonB C-terminal domain"/>
    <property type="match status" value="1"/>
</dbReference>
<name>A0A0F6YJ72_9BACT</name>
<evidence type="ECO:0000256" key="1">
    <source>
        <dbReference type="SAM" id="MobiDB-lite"/>
    </source>
</evidence>
<protein>
    <recommendedName>
        <fullName evidence="4">AgmX/PglI C-terminal domain-containing protein</fullName>
    </recommendedName>
</protein>
<sequence>MACGSSEPTQTAARGDATVGAERPAERDDGSEITGLLGTIRPDQVDNALQPRMDAFMRCLAPRLSEVEFLGGDVRLAFRIHTDGTVAWVYPSQTTIGDRQAERCVLDVARRARFPRPHGGEAEFTWGFAFDPPEDVRPPTSWEATHVGQALMSGAPDLASRCGVSGVRVTAYVAPGGRVLAAGASAPDAQTLESVDCVVDAVRGLTMPDPGSYAAKVTFLVQ</sequence>
<feature type="compositionally biased region" description="Polar residues" evidence="1">
    <location>
        <begin position="1"/>
        <end position="12"/>
    </location>
</feature>
<evidence type="ECO:0000313" key="3">
    <source>
        <dbReference type="Proteomes" id="UP000034883"/>
    </source>
</evidence>
<gene>
    <name evidence="2" type="ORF">DB32_003027</name>
</gene>
<dbReference type="STRING" id="927083.DB32_003027"/>
<keyword evidence="3" id="KW-1185">Reference proteome</keyword>
<dbReference type="NCBIfam" id="NF033768">
    <property type="entry name" value="myxo_SS_tail"/>
    <property type="match status" value="1"/>
</dbReference>
<accession>A0A0F6YJ72</accession>
<dbReference type="Proteomes" id="UP000034883">
    <property type="component" value="Chromosome"/>
</dbReference>
<evidence type="ECO:0008006" key="4">
    <source>
        <dbReference type="Google" id="ProtNLM"/>
    </source>
</evidence>
<dbReference type="KEGG" id="samy:DB32_003027"/>
<dbReference type="AlphaFoldDB" id="A0A0F6YJ72"/>
<reference evidence="2 3" key="1">
    <citation type="submission" date="2015-03" db="EMBL/GenBank/DDBJ databases">
        <title>Genome assembly of Sandaracinus amylolyticus DSM 53668.</title>
        <authorList>
            <person name="Sharma G."/>
            <person name="Subramanian S."/>
        </authorList>
    </citation>
    <scope>NUCLEOTIDE SEQUENCE [LARGE SCALE GENOMIC DNA]</scope>
    <source>
        <strain evidence="2 3">DSM 53668</strain>
    </source>
</reference>
<organism evidence="2 3">
    <name type="scientific">Sandaracinus amylolyticus</name>
    <dbReference type="NCBI Taxonomy" id="927083"/>
    <lineage>
        <taxon>Bacteria</taxon>
        <taxon>Pseudomonadati</taxon>
        <taxon>Myxococcota</taxon>
        <taxon>Polyangia</taxon>
        <taxon>Polyangiales</taxon>
        <taxon>Sandaracinaceae</taxon>
        <taxon>Sandaracinus</taxon>
    </lineage>
</organism>
<dbReference type="EMBL" id="CP011125">
    <property type="protein sequence ID" value="AKF05878.1"/>
    <property type="molecule type" value="Genomic_DNA"/>
</dbReference>
<dbReference type="InterPro" id="IPR049806">
    <property type="entry name" value="MasK-like_C"/>
</dbReference>
<evidence type="ECO:0000313" key="2">
    <source>
        <dbReference type="EMBL" id="AKF05878.1"/>
    </source>
</evidence>
<proteinExistence type="predicted"/>